<feature type="region of interest" description="Disordered" evidence="6">
    <location>
        <begin position="528"/>
        <end position="630"/>
    </location>
</feature>
<keyword evidence="4 5" id="KW-0378">Hydrolase</keyword>
<dbReference type="InterPro" id="IPR034163">
    <property type="entry name" value="Aspergillopepsin-like_cat_dom"/>
</dbReference>
<dbReference type="EMBL" id="JAZGSY010000315">
    <property type="protein sequence ID" value="KAL1837235.1"/>
    <property type="molecule type" value="Genomic_DNA"/>
</dbReference>
<keyword evidence="2 5" id="KW-0645">Protease</keyword>
<organism evidence="8 9">
    <name type="scientific">Humicola insolens</name>
    <name type="common">Soft-rot fungus</name>
    <dbReference type="NCBI Taxonomy" id="85995"/>
    <lineage>
        <taxon>Eukaryota</taxon>
        <taxon>Fungi</taxon>
        <taxon>Dikarya</taxon>
        <taxon>Ascomycota</taxon>
        <taxon>Pezizomycotina</taxon>
        <taxon>Sordariomycetes</taxon>
        <taxon>Sordariomycetidae</taxon>
        <taxon>Sordariales</taxon>
        <taxon>Chaetomiaceae</taxon>
        <taxon>Mycothermus</taxon>
    </lineage>
</organism>
<dbReference type="Proteomes" id="UP001583172">
    <property type="component" value="Unassembled WGS sequence"/>
</dbReference>
<dbReference type="PROSITE" id="PS51767">
    <property type="entry name" value="PEPTIDASE_A1"/>
    <property type="match status" value="1"/>
</dbReference>
<keyword evidence="3 5" id="KW-0064">Aspartyl protease</keyword>
<dbReference type="CDD" id="cd06097">
    <property type="entry name" value="Aspergillopepsin_like"/>
    <property type="match status" value="1"/>
</dbReference>
<dbReference type="InterPro" id="IPR021109">
    <property type="entry name" value="Peptidase_aspartic_dom_sf"/>
</dbReference>
<protein>
    <recommendedName>
        <fullName evidence="7">Peptidase A1 domain-containing protein</fullName>
    </recommendedName>
</protein>
<sequence length="685" mass="74445">MATPYFLGCLISMEAQLRLHFRTQSPQAPAGSSSLIPVDLARALSTSPAVQLGPSICRINKTPSVQQPFRPVTLDHSASASLEISFLIRTSPAMPAMEIMLSTQAKLRAELGLTKVVAIPNPKCKCNGTQIYVSVLSRYDFVPTKPGPYYKKTVLLSDTSPDADPATNGTRITKGLFKKTQDNDTSAPVEAKDQHNDPPYLFEISIGTPPQKFMLAFDTGSADLWLIDLLSYPRSSSTFQPLEDLEWKIQHADGSSALGIVGTDVVSIGGLLIMNQAIQIPTHLSLPFMVGTKEGVLGLGFRARNSIHTLGIPNPQRTLIDNLSAQADIPLEAKLFTSALYSVSSRKQSFYTFGWIDKDLVKASGQKIAWTEVDKSQGFWMFRSERTTVNGKTIARPGNKAIADTGTALTLLSDEVCEALYNQIPGSTYSEKYQGYTIPRSITLDQLPEFSIAVGDKEFVIQKQDLVFSQANAEFWYGGVQSRGNNPFDILGDSFLKSIYAIWDRGNSRFGAVPKHEEIQNLEWKADPCLGDVPESSLPQQDGSLSSNTPNTSTPKCSSPGSKTLPEDSEDERPKADKGKGVEKPDSGPIPKPKDVQEGAQASEQQGDGPKGLKRGLTFPLVQDGTQTSEPQVTQNVAQVAQAAEQVGGRPQGLKRGLTFPLTSEERSKLDIRKAYGDIAGVFPE</sequence>
<reference evidence="8 9" key="1">
    <citation type="journal article" date="2024" name="Commun. Biol.">
        <title>Comparative genomic analysis of thermophilic fungi reveals convergent evolutionary adaptations and gene losses.</title>
        <authorList>
            <person name="Steindorff A.S."/>
            <person name="Aguilar-Pontes M.V."/>
            <person name="Robinson A.J."/>
            <person name="Andreopoulos B."/>
            <person name="LaButti K."/>
            <person name="Kuo A."/>
            <person name="Mondo S."/>
            <person name="Riley R."/>
            <person name="Otillar R."/>
            <person name="Haridas S."/>
            <person name="Lipzen A."/>
            <person name="Grimwood J."/>
            <person name="Schmutz J."/>
            <person name="Clum A."/>
            <person name="Reid I.D."/>
            <person name="Moisan M.C."/>
            <person name="Butler G."/>
            <person name="Nguyen T.T.M."/>
            <person name="Dewar K."/>
            <person name="Conant G."/>
            <person name="Drula E."/>
            <person name="Henrissat B."/>
            <person name="Hansel C."/>
            <person name="Singer S."/>
            <person name="Hutchinson M.I."/>
            <person name="de Vries R.P."/>
            <person name="Natvig D.O."/>
            <person name="Powell A.J."/>
            <person name="Tsang A."/>
            <person name="Grigoriev I.V."/>
        </authorList>
    </citation>
    <scope>NUCLEOTIDE SEQUENCE [LARGE SCALE GENOMIC DNA]</scope>
    <source>
        <strain evidence="8 9">CBS 620.91</strain>
    </source>
</reference>
<feature type="domain" description="Peptidase A1" evidence="7">
    <location>
        <begin position="200"/>
        <end position="513"/>
    </location>
</feature>
<dbReference type="PANTHER" id="PTHR47966:SF1">
    <property type="entry name" value="ASPARTYL PROTEINASE"/>
    <property type="match status" value="1"/>
</dbReference>
<dbReference type="Pfam" id="PF00026">
    <property type="entry name" value="Asp"/>
    <property type="match status" value="1"/>
</dbReference>
<keyword evidence="9" id="KW-1185">Reference proteome</keyword>
<evidence type="ECO:0000313" key="8">
    <source>
        <dbReference type="EMBL" id="KAL1837235.1"/>
    </source>
</evidence>
<dbReference type="SUPFAM" id="SSF50630">
    <property type="entry name" value="Acid proteases"/>
    <property type="match status" value="1"/>
</dbReference>
<evidence type="ECO:0000256" key="5">
    <source>
        <dbReference type="RuleBase" id="RU000454"/>
    </source>
</evidence>
<proteinExistence type="inferred from homology"/>
<evidence type="ECO:0000256" key="1">
    <source>
        <dbReference type="ARBA" id="ARBA00007447"/>
    </source>
</evidence>
<dbReference type="Gene3D" id="2.40.70.10">
    <property type="entry name" value="Acid Proteases"/>
    <property type="match status" value="2"/>
</dbReference>
<dbReference type="PANTHER" id="PTHR47966">
    <property type="entry name" value="BETA-SITE APP-CLEAVING ENZYME, ISOFORM A-RELATED"/>
    <property type="match status" value="1"/>
</dbReference>
<feature type="compositionally biased region" description="Basic and acidic residues" evidence="6">
    <location>
        <begin position="572"/>
        <end position="597"/>
    </location>
</feature>
<comment type="similarity">
    <text evidence="1 5">Belongs to the peptidase A1 family.</text>
</comment>
<comment type="caution">
    <text evidence="8">The sequence shown here is derived from an EMBL/GenBank/DDBJ whole genome shotgun (WGS) entry which is preliminary data.</text>
</comment>
<evidence type="ECO:0000256" key="3">
    <source>
        <dbReference type="ARBA" id="ARBA00022750"/>
    </source>
</evidence>
<dbReference type="InterPro" id="IPR001461">
    <property type="entry name" value="Aspartic_peptidase_A1"/>
</dbReference>
<feature type="compositionally biased region" description="Low complexity" evidence="6">
    <location>
        <begin position="544"/>
        <end position="560"/>
    </location>
</feature>
<evidence type="ECO:0000259" key="7">
    <source>
        <dbReference type="PROSITE" id="PS51767"/>
    </source>
</evidence>
<evidence type="ECO:0000256" key="2">
    <source>
        <dbReference type="ARBA" id="ARBA00022670"/>
    </source>
</evidence>
<name>A0ABR3V6I8_HUMIN</name>
<accession>A0ABR3V6I8</accession>
<dbReference type="PRINTS" id="PR00792">
    <property type="entry name" value="PEPSIN"/>
</dbReference>
<dbReference type="PROSITE" id="PS00141">
    <property type="entry name" value="ASP_PROTEASE"/>
    <property type="match status" value="1"/>
</dbReference>
<dbReference type="InterPro" id="IPR033121">
    <property type="entry name" value="PEPTIDASE_A1"/>
</dbReference>
<gene>
    <name evidence="8" type="ORF">VTJ49DRAFT_4094</name>
</gene>
<dbReference type="InterPro" id="IPR001969">
    <property type="entry name" value="Aspartic_peptidase_AS"/>
</dbReference>
<evidence type="ECO:0000256" key="4">
    <source>
        <dbReference type="ARBA" id="ARBA00022801"/>
    </source>
</evidence>
<evidence type="ECO:0000313" key="9">
    <source>
        <dbReference type="Proteomes" id="UP001583172"/>
    </source>
</evidence>
<evidence type="ECO:0000256" key="6">
    <source>
        <dbReference type="SAM" id="MobiDB-lite"/>
    </source>
</evidence>